<keyword evidence="1" id="KW-0805">Transcription regulation</keyword>
<organism evidence="5 6">
    <name type="scientific">Paenibacillus albus</name>
    <dbReference type="NCBI Taxonomy" id="2495582"/>
    <lineage>
        <taxon>Bacteria</taxon>
        <taxon>Bacillati</taxon>
        <taxon>Bacillota</taxon>
        <taxon>Bacilli</taxon>
        <taxon>Bacillales</taxon>
        <taxon>Paenibacillaceae</taxon>
        <taxon>Paenibacillus</taxon>
    </lineage>
</organism>
<gene>
    <name evidence="5" type="ORF">EJC50_29305</name>
</gene>
<evidence type="ECO:0000256" key="1">
    <source>
        <dbReference type="ARBA" id="ARBA00023015"/>
    </source>
</evidence>
<accession>A0A3S9AC88</accession>
<dbReference type="SMART" id="SM00342">
    <property type="entry name" value="HTH_ARAC"/>
    <property type="match status" value="1"/>
</dbReference>
<dbReference type="PANTHER" id="PTHR47504:SF6">
    <property type="entry name" value="ARAC-FAMILY TRANSCRIPTIONAL REGULATOR"/>
    <property type="match status" value="1"/>
</dbReference>
<dbReference type="Gene3D" id="1.10.10.60">
    <property type="entry name" value="Homeodomain-like"/>
    <property type="match status" value="2"/>
</dbReference>
<protein>
    <submittedName>
        <fullName evidence="5">AraC family transcriptional regulator</fullName>
    </submittedName>
</protein>
<dbReference type="AlphaFoldDB" id="A0A3S9AC88"/>
<dbReference type="GO" id="GO:0043565">
    <property type="term" value="F:sequence-specific DNA binding"/>
    <property type="evidence" value="ECO:0007669"/>
    <property type="project" value="InterPro"/>
</dbReference>
<evidence type="ECO:0000256" key="3">
    <source>
        <dbReference type="ARBA" id="ARBA00023163"/>
    </source>
</evidence>
<keyword evidence="6" id="KW-1185">Reference proteome</keyword>
<dbReference type="PANTHER" id="PTHR47504">
    <property type="entry name" value="RIGHT ORIGIN-BINDING PROTEIN"/>
    <property type="match status" value="1"/>
</dbReference>
<dbReference type="OrthoDB" id="9801721at2"/>
<dbReference type="Pfam" id="PF12833">
    <property type="entry name" value="HTH_18"/>
    <property type="match status" value="1"/>
</dbReference>
<dbReference type="RefSeq" id="WP_126019764.1">
    <property type="nucleotide sequence ID" value="NZ_CP034437.1"/>
</dbReference>
<evidence type="ECO:0000313" key="5">
    <source>
        <dbReference type="EMBL" id="AZN43330.1"/>
    </source>
</evidence>
<dbReference type="Proteomes" id="UP000272528">
    <property type="component" value="Chromosome"/>
</dbReference>
<keyword evidence="3" id="KW-0804">Transcription</keyword>
<dbReference type="InterPro" id="IPR018060">
    <property type="entry name" value="HTH_AraC"/>
</dbReference>
<evidence type="ECO:0000256" key="2">
    <source>
        <dbReference type="ARBA" id="ARBA00023125"/>
    </source>
</evidence>
<dbReference type="KEGG" id="palb:EJC50_29305"/>
<dbReference type="InterPro" id="IPR020449">
    <property type="entry name" value="Tscrpt_reg_AraC-type_HTH"/>
</dbReference>
<sequence length="362" mass="42670">MDQTMQEMVDWIEEHLAEDFSLERLGNYMGYSPYYCSFKFHQMTGITIKRYMALRKIYLASIELKETNRKTIDIAFKYGYLSQEAFSRAFKGMFGISPSAFRKAPQPLQTYVKFDINSRRDEFSMDISQKLMIGALQNRIYDQFADQEILNILNGQMMYEEFYKHQLMEKSDYVPFNEAMCSNATTVAIFSDEFKAIRAAGHQVSLQDYERITMTPLKPLLQHNYKCIVLWFGDDMFCQMNLLTLLAFLEQEGYEGKVFYHMVKEATYDVEETDLLPEGYNEIYQQVLIHHRLPEAKLMPVMYQGIRLYLESLKEDNEITAYISKHLDKPQSELLQQLFHLFPHYGLGDLQYIKIIEAVKAR</sequence>
<keyword evidence="2" id="KW-0238">DNA-binding</keyword>
<dbReference type="InterPro" id="IPR009057">
    <property type="entry name" value="Homeodomain-like_sf"/>
</dbReference>
<proteinExistence type="predicted"/>
<dbReference type="PROSITE" id="PS01124">
    <property type="entry name" value="HTH_ARAC_FAMILY_2"/>
    <property type="match status" value="1"/>
</dbReference>
<dbReference type="InterPro" id="IPR050959">
    <property type="entry name" value="MarA-like"/>
</dbReference>
<name>A0A3S9AC88_9BACL</name>
<evidence type="ECO:0000313" key="6">
    <source>
        <dbReference type="Proteomes" id="UP000272528"/>
    </source>
</evidence>
<dbReference type="EMBL" id="CP034437">
    <property type="protein sequence ID" value="AZN43330.1"/>
    <property type="molecule type" value="Genomic_DNA"/>
</dbReference>
<dbReference type="PRINTS" id="PR00032">
    <property type="entry name" value="HTHARAC"/>
</dbReference>
<feature type="domain" description="HTH araC/xylS-type" evidence="4">
    <location>
        <begin position="6"/>
        <end position="104"/>
    </location>
</feature>
<reference evidence="6" key="1">
    <citation type="submission" date="2018-12" db="EMBL/GenBank/DDBJ databases">
        <title>Genome sequence of Peanibacillus sp.</title>
        <authorList>
            <person name="Subramani G."/>
            <person name="Srinivasan S."/>
            <person name="Kim M.K."/>
        </authorList>
    </citation>
    <scope>NUCLEOTIDE SEQUENCE [LARGE SCALE GENOMIC DNA]</scope>
    <source>
        <strain evidence="6">18JY67-1</strain>
    </source>
</reference>
<dbReference type="SUPFAM" id="SSF46689">
    <property type="entry name" value="Homeodomain-like"/>
    <property type="match status" value="2"/>
</dbReference>
<dbReference type="GO" id="GO:0003700">
    <property type="term" value="F:DNA-binding transcription factor activity"/>
    <property type="evidence" value="ECO:0007669"/>
    <property type="project" value="InterPro"/>
</dbReference>
<evidence type="ECO:0000259" key="4">
    <source>
        <dbReference type="PROSITE" id="PS01124"/>
    </source>
</evidence>